<evidence type="ECO:0000256" key="7">
    <source>
        <dbReference type="SAM" id="Phobius"/>
    </source>
</evidence>
<evidence type="ECO:0000259" key="8">
    <source>
        <dbReference type="PROSITE" id="PS50111"/>
    </source>
</evidence>
<evidence type="ECO:0000313" key="11">
    <source>
        <dbReference type="Proteomes" id="UP000481087"/>
    </source>
</evidence>
<protein>
    <submittedName>
        <fullName evidence="10">HAMP domain-containing protein</fullName>
    </submittedName>
</protein>
<dbReference type="InterPro" id="IPR004089">
    <property type="entry name" value="MCPsignal_dom"/>
</dbReference>
<comment type="similarity">
    <text evidence="5">Belongs to the methyl-accepting chemotaxis (MCP) protein family.</text>
</comment>
<dbReference type="EMBL" id="WTUZ01000021">
    <property type="protein sequence ID" value="MZQ84210.1"/>
    <property type="molecule type" value="Genomic_DNA"/>
</dbReference>
<dbReference type="SUPFAM" id="SSF58104">
    <property type="entry name" value="Methyl-accepting chemotaxis protein (MCP) signaling domain"/>
    <property type="match status" value="1"/>
</dbReference>
<feature type="domain" description="HAMP" evidence="9">
    <location>
        <begin position="229"/>
        <end position="281"/>
    </location>
</feature>
<dbReference type="GO" id="GO:0004888">
    <property type="term" value="F:transmembrane signaling receptor activity"/>
    <property type="evidence" value="ECO:0007669"/>
    <property type="project" value="InterPro"/>
</dbReference>
<sequence>MATQSQTQTDRAKVFITKGMNWIRAHIAVKMTISIVLLLLVVSSVFSLSGYWVSKGLATKLEDQFVLRLTSNIQNISNYLAVIPERPEDITDTKHPGYLRIKKQFEEFKKHDTLENVYVLTKTSTKEQIVILTGVDDDYGTEYPFTPEMNAAITEDKPMISSIYKDDYGIHKSIFVPLRNKNGESVGIIGIDLDASVISKTYHDLFWTMLSITLIVLAIGSLIAYYISRSVTKPVVQLMRVTEKVAAGYLTEQVTIQRTDEIGKLAAAFNVMRRNLESLIRQMYDSSHIITHTSEQLYQSADESSSSAGLVAVSMNSMYDGVAEVVSSISESTSSIVEINSELTEVTTEVKEMQEMAHKVGAQSVDGQHLVEKTLHQMNVIQKEMKSSHEAALQLGNRSKEIGAIINIITEIAQQTNLLALNASIEAARVGEQGKGFAVVAGEVKKLAEQSSKAASSITGLVSGTQQDSHLVMESIVQGNQAVEQGQTWINDTYENFKVIFNGISVFSERTDHLLHTLEKAVRSFEIISRVMHKISGITEEQSAGYEEVAAAAQEQSASIQEITSAIRQLSEMSAQLQKSVQSFKISDQQQV</sequence>
<dbReference type="PANTHER" id="PTHR32089:SF112">
    <property type="entry name" value="LYSOZYME-LIKE PROTEIN-RELATED"/>
    <property type="match status" value="1"/>
</dbReference>
<dbReference type="GO" id="GO:0007165">
    <property type="term" value="P:signal transduction"/>
    <property type="evidence" value="ECO:0007669"/>
    <property type="project" value="UniProtKB-KW"/>
</dbReference>
<dbReference type="InterPro" id="IPR003660">
    <property type="entry name" value="HAMP_dom"/>
</dbReference>
<evidence type="ECO:0000313" key="10">
    <source>
        <dbReference type="EMBL" id="MZQ84210.1"/>
    </source>
</evidence>
<evidence type="ECO:0000256" key="4">
    <source>
        <dbReference type="ARBA" id="ARBA00023224"/>
    </source>
</evidence>
<dbReference type="InterPro" id="IPR029151">
    <property type="entry name" value="Sensor-like_sf"/>
</dbReference>
<dbReference type="PRINTS" id="PR00260">
    <property type="entry name" value="CHEMTRNSDUCR"/>
</dbReference>
<gene>
    <name evidence="10" type="ORF">GQF01_19015</name>
</gene>
<feature type="transmembrane region" description="Helical" evidence="7">
    <location>
        <begin position="27"/>
        <end position="53"/>
    </location>
</feature>
<dbReference type="InterPro" id="IPR004090">
    <property type="entry name" value="Chemotax_Me-accpt_rcpt"/>
</dbReference>
<dbReference type="SMART" id="SM00304">
    <property type="entry name" value="HAMP"/>
    <property type="match status" value="1"/>
</dbReference>
<dbReference type="Proteomes" id="UP000481087">
    <property type="component" value="Unassembled WGS sequence"/>
</dbReference>
<dbReference type="Gene3D" id="1.10.287.950">
    <property type="entry name" value="Methyl-accepting chemotaxis protein"/>
    <property type="match status" value="1"/>
</dbReference>
<comment type="subcellular location">
    <subcellularLocation>
        <location evidence="1">Cell membrane</location>
    </subcellularLocation>
</comment>
<name>A0A6L8V4L4_9BACL</name>
<feature type="transmembrane region" description="Helical" evidence="7">
    <location>
        <begin position="205"/>
        <end position="227"/>
    </location>
</feature>
<evidence type="ECO:0000256" key="2">
    <source>
        <dbReference type="ARBA" id="ARBA00022475"/>
    </source>
</evidence>
<keyword evidence="2" id="KW-1003">Cell membrane</keyword>
<dbReference type="Pfam" id="PF00672">
    <property type="entry name" value="HAMP"/>
    <property type="match status" value="1"/>
</dbReference>
<keyword evidence="7" id="KW-1133">Transmembrane helix</keyword>
<dbReference type="PROSITE" id="PS50111">
    <property type="entry name" value="CHEMOTAXIS_TRANSDUC_2"/>
    <property type="match status" value="1"/>
</dbReference>
<reference evidence="10 11" key="1">
    <citation type="submission" date="2019-12" db="EMBL/GenBank/DDBJ databases">
        <title>Paenibacillus sp. nov. sp. isolated from soil.</title>
        <authorList>
            <person name="Kim J."/>
            <person name="Jeong S.E."/>
            <person name="Jung H.S."/>
            <person name="Jeon C.O."/>
        </authorList>
    </citation>
    <scope>NUCLEOTIDE SEQUENCE [LARGE SCALE GENOMIC DNA]</scope>
    <source>
        <strain evidence="10 11">5J-6</strain>
    </source>
</reference>
<keyword evidence="4 6" id="KW-0807">Transducer</keyword>
<comment type="caution">
    <text evidence="10">The sequence shown here is derived from an EMBL/GenBank/DDBJ whole genome shotgun (WGS) entry which is preliminary data.</text>
</comment>
<feature type="domain" description="Methyl-accepting transducer" evidence="8">
    <location>
        <begin position="300"/>
        <end position="571"/>
    </location>
</feature>
<accession>A0A6L8V4L4</accession>
<evidence type="ECO:0000256" key="6">
    <source>
        <dbReference type="PROSITE-ProRule" id="PRU00284"/>
    </source>
</evidence>
<dbReference type="SMART" id="SM00283">
    <property type="entry name" value="MA"/>
    <property type="match status" value="1"/>
</dbReference>
<keyword evidence="3 7" id="KW-0472">Membrane</keyword>
<evidence type="ECO:0000259" key="9">
    <source>
        <dbReference type="PROSITE" id="PS50885"/>
    </source>
</evidence>
<dbReference type="AlphaFoldDB" id="A0A6L8V4L4"/>
<dbReference type="PANTHER" id="PTHR32089">
    <property type="entry name" value="METHYL-ACCEPTING CHEMOTAXIS PROTEIN MCPB"/>
    <property type="match status" value="1"/>
</dbReference>
<dbReference type="Pfam" id="PF00015">
    <property type="entry name" value="MCPsignal"/>
    <property type="match status" value="1"/>
</dbReference>
<dbReference type="PROSITE" id="PS50885">
    <property type="entry name" value="HAMP"/>
    <property type="match status" value="1"/>
</dbReference>
<dbReference type="GO" id="GO:0005886">
    <property type="term" value="C:plasma membrane"/>
    <property type="evidence" value="ECO:0007669"/>
    <property type="project" value="UniProtKB-SubCell"/>
</dbReference>
<keyword evidence="11" id="KW-1185">Reference proteome</keyword>
<dbReference type="GO" id="GO:0006935">
    <property type="term" value="P:chemotaxis"/>
    <property type="evidence" value="ECO:0007669"/>
    <property type="project" value="InterPro"/>
</dbReference>
<proteinExistence type="inferred from homology"/>
<dbReference type="Gene3D" id="6.10.340.10">
    <property type="match status" value="1"/>
</dbReference>
<evidence type="ECO:0000256" key="3">
    <source>
        <dbReference type="ARBA" id="ARBA00023136"/>
    </source>
</evidence>
<dbReference type="SUPFAM" id="SSF103190">
    <property type="entry name" value="Sensory domain-like"/>
    <property type="match status" value="1"/>
</dbReference>
<evidence type="ECO:0000256" key="5">
    <source>
        <dbReference type="ARBA" id="ARBA00029447"/>
    </source>
</evidence>
<dbReference type="CDD" id="cd06225">
    <property type="entry name" value="HAMP"/>
    <property type="match status" value="1"/>
</dbReference>
<evidence type="ECO:0000256" key="1">
    <source>
        <dbReference type="ARBA" id="ARBA00004236"/>
    </source>
</evidence>
<keyword evidence="7" id="KW-0812">Transmembrane</keyword>
<organism evidence="10 11">
    <name type="scientific">Paenibacillus silvestris</name>
    <dbReference type="NCBI Taxonomy" id="2606219"/>
    <lineage>
        <taxon>Bacteria</taxon>
        <taxon>Bacillati</taxon>
        <taxon>Bacillota</taxon>
        <taxon>Bacilli</taxon>
        <taxon>Bacillales</taxon>
        <taxon>Paenibacillaceae</taxon>
        <taxon>Paenibacillus</taxon>
    </lineage>
</organism>